<dbReference type="Gene3D" id="2.10.55.10">
    <property type="entry name" value="Leishmanolysin domain 3"/>
    <property type="match status" value="1"/>
</dbReference>
<evidence type="ECO:0000256" key="10">
    <source>
        <dbReference type="SAM" id="Coils"/>
    </source>
</evidence>
<dbReference type="Gene3D" id="3.90.132.10">
    <property type="entry name" value="Leishmanolysin , domain 2"/>
    <property type="match status" value="1"/>
</dbReference>
<dbReference type="Gene3D" id="3.10.170.20">
    <property type="match status" value="1"/>
</dbReference>
<evidence type="ECO:0000313" key="15">
    <source>
        <dbReference type="WBParaSite" id="TCONS_00002933.p1"/>
    </source>
</evidence>
<sequence length="1184" mass="136635">MKYLIYFTFYKYGFIYIYLFLIFLQFLKFSHSTPCSYTIPLPDEIQLGVPISTIKQYHHRKIRRRNIFSHNNNLDNSQKLPHPLKIHLHYDKDSVGKLSSNMQLYINSSLLPSATNYWEEALLVKQHRYPIRLTRKCETSYYYLHKDGTQLCVGGCKNQTKCGEVVIPPEHLLRCHLCVSKNPKTCNKVSGIEGPGINDGDFLLYVSVVNSSKCENNDTIAYAAHCQQEFDYDRPIAGHVNICPKALSTHLNDQEILISTIKHEILHALGFAHGLFAFYRYDDGTPRTPRNKHNRPLSLNKEKGYYDWDENTVKTIKRTNWWTPDGPITKNVHMVVTERVKNEVQKHFDCNILEGAELEDQGGLGTSLTHWEKRLFENEAMTGTHTQNPVYSRITLALMEDTGWYKANYEVAEHLHWGHNLGCNFTMQSCGKWIHDKLENKQSVAPFCTEIKHDGKTSYAQTRCTAQRDSIALCNLVPYKEKLPQMYKNFKKLKNINDEDVSYFGGSVELADFCPYTQEFEWRDNLYENGNKVRRDSRCEIHSNAPPPPYNSLFEVYGHRSQCFDFKYHWVRKRCNEKLPYYQNMAGCYEYKCQNGSLYISVFNSTTFYPCYHENQIIYINKIVDGWLLEGTIKCPSCNETCTENDFIKSANNMFNNYTNNNNNKEEILLTCKDNEEIPGTYIGDPFLDIPTMDSKDTLKEIENQNSNIEESSNLCSIKKKDEKISRKRRHSPCSNDTTIQVKKKLLENEEIKTNTDEAFDDLMTTFADDFVEDEKNTSLEVDDGKKETQTNSDDAFEDLMSTFADDFVDNEKNTPLEVCNKELPSLNDNKVKNKIEAKQALEKKKKEMIQNVKQALKEEFPCYDSFFGIRIKSPKIESSFFETISKDMHKVLVKDIKKTNEHCNEDYVTMGVIIEKSECKVSGNGKNFVVWKVNGFKHLHESSVKVLLFGDCFNSHWKLQQGMTVAIVKPTFGSDSKGKDNLTTLMVTKDTQIIELGFCIDFGICKSVRTDNKPCSNVVNTMNSLFCAYHLEKHAKTIASKRGTFNSMYSQPNVKIQKQKMSNCLSSPVKKVSRLFSSSTLPVRKINGELPNKNNIHLLKEQQKQDILENASKSASCSLNARAILKKQKEKEEQEGNVVTRKKKDNVEDFISKLRKDDMKKKIDAKSRPMIGRSFKDKDEIIL</sequence>
<dbReference type="GO" id="GO:0006508">
    <property type="term" value="P:proteolysis"/>
    <property type="evidence" value="ECO:0007669"/>
    <property type="project" value="UniProtKB-KW"/>
</dbReference>
<feature type="coiled-coil region" evidence="10">
    <location>
        <begin position="828"/>
        <end position="859"/>
    </location>
</feature>
<keyword evidence="11" id="KW-0812">Transmembrane</keyword>
<dbReference type="GO" id="GO:0005737">
    <property type="term" value="C:cytoplasm"/>
    <property type="evidence" value="ECO:0007669"/>
    <property type="project" value="TreeGrafter"/>
</dbReference>
<evidence type="ECO:0000256" key="5">
    <source>
        <dbReference type="ARBA" id="ARBA00022833"/>
    </source>
</evidence>
<evidence type="ECO:0000256" key="8">
    <source>
        <dbReference type="PIRSR" id="PIRSR601577-1"/>
    </source>
</evidence>
<feature type="active site" evidence="8">
    <location>
        <position position="264"/>
    </location>
</feature>
<keyword evidence="11" id="KW-1133">Transmembrane helix</keyword>
<keyword evidence="5 9" id="KW-0862">Zinc</keyword>
<dbReference type="Proteomes" id="UP000035681">
    <property type="component" value="Unplaced"/>
</dbReference>
<dbReference type="InterPro" id="IPR001577">
    <property type="entry name" value="Peptidase_M8"/>
</dbReference>
<dbReference type="Pfam" id="PF09329">
    <property type="entry name" value="zf-primase"/>
    <property type="match status" value="1"/>
</dbReference>
<dbReference type="PANTHER" id="PTHR10942">
    <property type="entry name" value="LEISHMANOLYSIN-LIKE PEPTIDASE"/>
    <property type="match status" value="1"/>
</dbReference>
<dbReference type="FunFam" id="3.10.170.20:FF:000007">
    <property type="entry name" value="Leishmanolysin-like peptidase"/>
    <property type="match status" value="1"/>
</dbReference>
<feature type="binding site" evidence="9">
    <location>
        <position position="267"/>
    </location>
    <ligand>
        <name>Zn(2+)</name>
        <dbReference type="ChEBI" id="CHEBI:29105"/>
        <note>catalytic</note>
    </ligand>
</feature>
<evidence type="ECO:0000256" key="6">
    <source>
        <dbReference type="ARBA" id="ARBA00023049"/>
    </source>
</evidence>
<organism evidence="14 15">
    <name type="scientific">Strongyloides stercoralis</name>
    <name type="common">Threadworm</name>
    <dbReference type="NCBI Taxonomy" id="6248"/>
    <lineage>
        <taxon>Eukaryota</taxon>
        <taxon>Metazoa</taxon>
        <taxon>Ecdysozoa</taxon>
        <taxon>Nematoda</taxon>
        <taxon>Chromadorea</taxon>
        <taxon>Rhabditida</taxon>
        <taxon>Tylenchina</taxon>
        <taxon>Panagrolaimomorpha</taxon>
        <taxon>Strongyloidoidea</taxon>
        <taxon>Strongyloididae</taxon>
        <taxon>Strongyloides</taxon>
    </lineage>
</organism>
<dbReference type="PANTHER" id="PTHR10942:SF0">
    <property type="entry name" value="LEISHMANOLYSIN-LIKE PEPTIDASE"/>
    <property type="match status" value="1"/>
</dbReference>
<reference evidence="15" key="1">
    <citation type="submission" date="2024-02" db="UniProtKB">
        <authorList>
            <consortium name="WormBaseParasite"/>
        </authorList>
    </citation>
    <scope>IDENTIFICATION</scope>
</reference>
<dbReference type="FunFam" id="3.90.132.10:FF:000001">
    <property type="entry name" value="leishmanolysin-like peptidase isoform X2"/>
    <property type="match status" value="1"/>
</dbReference>
<feature type="binding site" evidence="9">
    <location>
        <position position="370"/>
    </location>
    <ligand>
        <name>Zn(2+)</name>
        <dbReference type="ChEBI" id="CHEBI:29105"/>
        <note>catalytic</note>
    </ligand>
</feature>
<feature type="domain" description="MCM10 OB-fold" evidence="13">
    <location>
        <begin position="867"/>
        <end position="994"/>
    </location>
</feature>
<keyword evidence="3 9" id="KW-0479">Metal-binding</keyword>
<evidence type="ECO:0000259" key="13">
    <source>
        <dbReference type="Pfam" id="PF22379"/>
    </source>
</evidence>
<keyword evidence="10" id="KW-0175">Coiled coil</keyword>
<dbReference type="GO" id="GO:0006260">
    <property type="term" value="P:DNA replication"/>
    <property type="evidence" value="ECO:0007669"/>
    <property type="project" value="InterPro"/>
</dbReference>
<dbReference type="SUPFAM" id="SSF55486">
    <property type="entry name" value="Metalloproteases ('zincins'), catalytic domain"/>
    <property type="match status" value="1"/>
</dbReference>
<dbReference type="InterPro" id="IPR055065">
    <property type="entry name" value="OB_MCM10"/>
</dbReference>
<dbReference type="InterPro" id="IPR015408">
    <property type="entry name" value="Znf_Mcm10/DnaG"/>
</dbReference>
<dbReference type="GO" id="GO:0046872">
    <property type="term" value="F:metal ion binding"/>
    <property type="evidence" value="ECO:0007669"/>
    <property type="project" value="UniProtKB-KW"/>
</dbReference>
<keyword evidence="4" id="KW-0378">Hydrolase</keyword>
<comment type="similarity">
    <text evidence="1">Belongs to the peptidase M8 family.</text>
</comment>
<dbReference type="GO" id="GO:0004222">
    <property type="term" value="F:metalloendopeptidase activity"/>
    <property type="evidence" value="ECO:0007669"/>
    <property type="project" value="InterPro"/>
</dbReference>
<keyword evidence="2" id="KW-0645">Protease</keyword>
<dbReference type="GO" id="GO:0005634">
    <property type="term" value="C:nucleus"/>
    <property type="evidence" value="ECO:0007669"/>
    <property type="project" value="InterPro"/>
</dbReference>
<keyword evidence="6 9" id="KW-0482">Metalloprotease</keyword>
<evidence type="ECO:0000259" key="12">
    <source>
        <dbReference type="Pfam" id="PF09329"/>
    </source>
</evidence>
<evidence type="ECO:0000256" key="1">
    <source>
        <dbReference type="ARBA" id="ARBA00005860"/>
    </source>
</evidence>
<protein>
    <recommendedName>
        <fullName evidence="7">Leishmanolysin-like peptidase</fullName>
    </recommendedName>
</protein>
<dbReference type="InterPro" id="IPR012340">
    <property type="entry name" value="NA-bd_OB-fold"/>
</dbReference>
<accession>A0AAF5HYI6</accession>
<name>A0AAF5HYI6_STRER</name>
<dbReference type="WBParaSite" id="TCONS_00002933.p1">
    <property type="protein sequence ID" value="TCONS_00002933.p1"/>
    <property type="gene ID" value="XLOC_002714"/>
</dbReference>
<evidence type="ECO:0000313" key="14">
    <source>
        <dbReference type="Proteomes" id="UP000035681"/>
    </source>
</evidence>
<dbReference type="AlphaFoldDB" id="A0AAF5HYI6"/>
<proteinExistence type="inferred from homology"/>
<evidence type="ECO:0000256" key="11">
    <source>
        <dbReference type="SAM" id="Phobius"/>
    </source>
</evidence>
<dbReference type="Pfam" id="PF22379">
    <property type="entry name" value="OB_MCM10"/>
    <property type="match status" value="1"/>
</dbReference>
<dbReference type="Pfam" id="PF01457">
    <property type="entry name" value="Peptidase_M8"/>
    <property type="match status" value="1"/>
</dbReference>
<dbReference type="Gene3D" id="2.40.50.140">
    <property type="entry name" value="Nucleic acid-binding proteins"/>
    <property type="match status" value="1"/>
</dbReference>
<keyword evidence="14" id="KW-1185">Reference proteome</keyword>
<keyword evidence="11" id="KW-0472">Membrane</keyword>
<feature type="transmembrane region" description="Helical" evidence="11">
    <location>
        <begin position="9"/>
        <end position="27"/>
    </location>
</feature>
<feature type="binding site" evidence="9">
    <location>
        <position position="263"/>
    </location>
    <ligand>
        <name>Zn(2+)</name>
        <dbReference type="ChEBI" id="CHEBI:29105"/>
        <note>catalytic</note>
    </ligand>
</feature>
<comment type="cofactor">
    <cofactor evidence="9">
        <name>Zn(2+)</name>
        <dbReference type="ChEBI" id="CHEBI:29105"/>
    </cofactor>
    <text evidence="9">Binds 1 zinc ion per subunit.</text>
</comment>
<dbReference type="GO" id="GO:0007155">
    <property type="term" value="P:cell adhesion"/>
    <property type="evidence" value="ECO:0007669"/>
    <property type="project" value="InterPro"/>
</dbReference>
<evidence type="ECO:0000256" key="2">
    <source>
        <dbReference type="ARBA" id="ARBA00022670"/>
    </source>
</evidence>
<feature type="domain" description="Zinc finger Mcm10/DnaG-type" evidence="12">
    <location>
        <begin position="1000"/>
        <end position="1043"/>
    </location>
</feature>
<evidence type="ECO:0000256" key="4">
    <source>
        <dbReference type="ARBA" id="ARBA00022801"/>
    </source>
</evidence>
<evidence type="ECO:0000256" key="7">
    <source>
        <dbReference type="ARBA" id="ARBA00039717"/>
    </source>
</evidence>
<dbReference type="Gene3D" id="2.30.34.10">
    <property type="entry name" value="Leishmanolysin domain 4"/>
    <property type="match status" value="1"/>
</dbReference>
<evidence type="ECO:0000256" key="9">
    <source>
        <dbReference type="PIRSR" id="PIRSR601577-2"/>
    </source>
</evidence>
<evidence type="ECO:0000256" key="3">
    <source>
        <dbReference type="ARBA" id="ARBA00022723"/>
    </source>
</evidence>
<dbReference type="GO" id="GO:0016020">
    <property type="term" value="C:membrane"/>
    <property type="evidence" value="ECO:0007669"/>
    <property type="project" value="InterPro"/>
</dbReference>